<accession>A0ABP8L1K2</accession>
<dbReference type="Pfam" id="PF05970">
    <property type="entry name" value="PIF1"/>
    <property type="match status" value="1"/>
</dbReference>
<dbReference type="SMART" id="SM00382">
    <property type="entry name" value="AAA"/>
    <property type="match status" value="1"/>
</dbReference>
<dbReference type="InterPro" id="IPR044876">
    <property type="entry name" value="HRDC_dom_sf"/>
</dbReference>
<dbReference type="Gene3D" id="1.10.150.80">
    <property type="entry name" value="HRDC domain"/>
    <property type="match status" value="1"/>
</dbReference>
<dbReference type="CDD" id="cd18809">
    <property type="entry name" value="SF1_C_RecD"/>
    <property type="match status" value="1"/>
</dbReference>
<evidence type="ECO:0000259" key="2">
    <source>
        <dbReference type="PROSITE" id="PS50967"/>
    </source>
</evidence>
<dbReference type="Gene3D" id="3.40.50.300">
    <property type="entry name" value="P-loop containing nucleotide triphosphate hydrolases"/>
    <property type="match status" value="2"/>
</dbReference>
<dbReference type="SMART" id="SM00341">
    <property type="entry name" value="HRDC"/>
    <property type="match status" value="1"/>
</dbReference>
<dbReference type="InterPro" id="IPR027417">
    <property type="entry name" value="P-loop_NTPase"/>
</dbReference>
<evidence type="ECO:0000313" key="4">
    <source>
        <dbReference type="Proteomes" id="UP001500936"/>
    </source>
</evidence>
<protein>
    <submittedName>
        <fullName evidence="3">Helix-turn-helix domain-containing protein</fullName>
    </submittedName>
</protein>
<organism evidence="3 4">
    <name type="scientific">Nibrella viscosa</name>
    <dbReference type="NCBI Taxonomy" id="1084524"/>
    <lineage>
        <taxon>Bacteria</taxon>
        <taxon>Pseudomonadati</taxon>
        <taxon>Bacteroidota</taxon>
        <taxon>Cytophagia</taxon>
        <taxon>Cytophagales</taxon>
        <taxon>Spirosomataceae</taxon>
        <taxon>Nibrella</taxon>
    </lineage>
</organism>
<dbReference type="EMBL" id="BAABHB010000019">
    <property type="protein sequence ID" value="GAA4419866.1"/>
    <property type="molecule type" value="Genomic_DNA"/>
</dbReference>
<dbReference type="Pfam" id="PF00570">
    <property type="entry name" value="HRDC"/>
    <property type="match status" value="1"/>
</dbReference>
<proteinExistence type="predicted"/>
<dbReference type="PANTHER" id="PTHR47642">
    <property type="entry name" value="ATP-DEPENDENT DNA HELICASE"/>
    <property type="match status" value="1"/>
</dbReference>
<dbReference type="InterPro" id="IPR010285">
    <property type="entry name" value="DNA_helicase_pif1-like_DEAD"/>
</dbReference>
<dbReference type="RefSeq" id="WP_345271250.1">
    <property type="nucleotide sequence ID" value="NZ_BAABHB010000019.1"/>
</dbReference>
<dbReference type="Pfam" id="PF14493">
    <property type="entry name" value="HTH_40"/>
    <property type="match status" value="1"/>
</dbReference>
<dbReference type="PROSITE" id="PS50967">
    <property type="entry name" value="HRDC"/>
    <property type="match status" value="1"/>
</dbReference>
<evidence type="ECO:0000256" key="1">
    <source>
        <dbReference type="SAM" id="MobiDB-lite"/>
    </source>
</evidence>
<dbReference type="PANTHER" id="PTHR47642:SF7">
    <property type="entry name" value="ATP-DEPENDENT DNA HELICASE PIF1"/>
    <property type="match status" value="1"/>
</dbReference>
<feature type="compositionally biased region" description="Basic and acidic residues" evidence="1">
    <location>
        <begin position="712"/>
        <end position="721"/>
    </location>
</feature>
<dbReference type="SUPFAM" id="SSF52540">
    <property type="entry name" value="P-loop containing nucleoside triphosphate hydrolases"/>
    <property type="match status" value="2"/>
</dbReference>
<dbReference type="InterPro" id="IPR010997">
    <property type="entry name" value="HRDC-like_sf"/>
</dbReference>
<comment type="caution">
    <text evidence="3">The sequence shown here is derived from an EMBL/GenBank/DDBJ whole genome shotgun (WGS) entry which is preliminary data.</text>
</comment>
<dbReference type="InterPro" id="IPR029491">
    <property type="entry name" value="Helicase_HTH"/>
</dbReference>
<dbReference type="InterPro" id="IPR002121">
    <property type="entry name" value="HRDC_dom"/>
</dbReference>
<gene>
    <name evidence="3" type="ORF">GCM10023187_54630</name>
</gene>
<reference evidence="4" key="1">
    <citation type="journal article" date="2019" name="Int. J. Syst. Evol. Microbiol.">
        <title>The Global Catalogue of Microorganisms (GCM) 10K type strain sequencing project: providing services to taxonomists for standard genome sequencing and annotation.</title>
        <authorList>
            <consortium name="The Broad Institute Genomics Platform"/>
            <consortium name="The Broad Institute Genome Sequencing Center for Infectious Disease"/>
            <person name="Wu L."/>
            <person name="Ma J."/>
        </authorList>
    </citation>
    <scope>NUCLEOTIDE SEQUENCE [LARGE SCALE GENOMIC DNA]</scope>
    <source>
        <strain evidence="4">JCM 17925</strain>
    </source>
</reference>
<feature type="region of interest" description="Disordered" evidence="1">
    <location>
        <begin position="701"/>
        <end position="722"/>
    </location>
</feature>
<keyword evidence="4" id="KW-1185">Reference proteome</keyword>
<dbReference type="Proteomes" id="UP001500936">
    <property type="component" value="Unassembled WGS sequence"/>
</dbReference>
<evidence type="ECO:0000313" key="3">
    <source>
        <dbReference type="EMBL" id="GAA4419866.1"/>
    </source>
</evidence>
<feature type="domain" description="HRDC" evidence="2">
    <location>
        <begin position="621"/>
        <end position="701"/>
    </location>
</feature>
<dbReference type="SUPFAM" id="SSF47819">
    <property type="entry name" value="HRDC-like"/>
    <property type="match status" value="1"/>
</dbReference>
<sequence length="821" mass="92162">MAAPVNPKLDLARNFVLYTNRNIFLTGKAGTGKTTFLHAIKTQTAKRLVVVAPTGVAAINAGGVTIHSFFQLPFGPLIPGAQREARKFGRDKINLLRTLDLLVIDEVSMVRADVLDGIDEVLRRFRHRPEPFGGVQLLMIGDMQQLPPVIRDEEWALLSPHYSSGYFFGSKALQNTPYVSIELTHIYRQSDNRFIEILNGVREKNITAPQLEELNRRHLPNFKPAEEDAYITLSTHNASAQQINSRRLQELATPLVRFEASIDGDFPAHAYPADAELELKVGAQVMFIKNDMSREKRFYNGKLGRITEIAEDVIFVKSADSADEIAVLPVDWSNHKYSLDPATKEINAEVVGTFRQYPLRLAWAITIHKSQGLTFERAIIDAGAAFAHGQVYVALSRCKTLEGIVLTSPIPLNSIKSESVLDDFHQEVQTKTPSEQELENSRRLFQENLLTELFSFRPTSYPYQRAQKLVQEHTSSVDAQLVTELARIGTVLREKVLDVTGRFQNSLAQYFAAGIAPEENAALQERLTKAGGYFKELLWTDLLQSLHRLPTECDNKQVREALLESLRELEKELFVKLTCFENCQDGFRALAYLKARNQAELTFKSNIGKVPEAEQTSASDEIAHPALYKLIVKWRDALAAESDVSGYMVLPRKTMQELVRQLPQTLEELQAVKGFGKTKTRQFGDDLLQLIRDWCTANGVTKEESPASAKRQKAEKPEKPAKGSTFQVSFDAFKAGKSVADIAAERALTVSTIESHLGRYIKTGDLSVYDLIPRQKADHIRAYLDEHKPASLSEAKSGLGEDVSFSEIRWMFDTLRLEEGT</sequence>
<name>A0ABP8L1K2_9BACT</name>
<dbReference type="InterPro" id="IPR003593">
    <property type="entry name" value="AAA+_ATPase"/>
</dbReference>
<dbReference type="Gene3D" id="2.30.30.940">
    <property type="match status" value="1"/>
</dbReference>
<dbReference type="InterPro" id="IPR051055">
    <property type="entry name" value="PIF1_helicase"/>
</dbReference>